<protein>
    <submittedName>
        <fullName evidence="2">Uncharacterized protein</fullName>
    </submittedName>
</protein>
<comment type="caution">
    <text evidence="2">The sequence shown here is derived from an EMBL/GenBank/DDBJ whole genome shotgun (WGS) entry which is preliminary data.</text>
</comment>
<organism evidence="2 3">
    <name type="scientific">Microcystis aeruginosa 11-30S32</name>
    <dbReference type="NCBI Taxonomy" id="2358142"/>
    <lineage>
        <taxon>Bacteria</taxon>
        <taxon>Bacillati</taxon>
        <taxon>Cyanobacteriota</taxon>
        <taxon>Cyanophyceae</taxon>
        <taxon>Oscillatoriophycideae</taxon>
        <taxon>Chroococcales</taxon>
        <taxon>Microcystaceae</taxon>
        <taxon>Microcystis</taxon>
    </lineage>
</organism>
<dbReference type="Proteomes" id="UP000321223">
    <property type="component" value="Unassembled WGS sequence"/>
</dbReference>
<evidence type="ECO:0000256" key="1">
    <source>
        <dbReference type="SAM" id="MobiDB-lite"/>
    </source>
</evidence>
<gene>
    <name evidence="2" type="ORF">MAE30S32_05670</name>
</gene>
<dbReference type="AlphaFoldDB" id="A0A510PDR7"/>
<reference evidence="2 3" key="1">
    <citation type="journal article" date="2019" name="Appl. Environ. Microbiol.">
        <title>Co-occurrence of broad and narrow host-range viruses infecting the toxic bloom-forming cyanobacterium Microcystis aeruginosa.</title>
        <authorList>
            <person name="Morimoto D."/>
            <person name="Tominaga K."/>
            <person name="Nishimura Y."/>
            <person name="Yoshida N."/>
            <person name="Kimura S."/>
            <person name="Sako Y."/>
            <person name="Yoshida T."/>
        </authorList>
    </citation>
    <scope>NUCLEOTIDE SEQUENCE [LARGE SCALE GENOMIC DNA]</scope>
    <source>
        <strain evidence="2 3">11-30S32</strain>
    </source>
</reference>
<evidence type="ECO:0000313" key="2">
    <source>
        <dbReference type="EMBL" id="GCA91915.1"/>
    </source>
</evidence>
<sequence length="173" mass="18696">MPVAFFQVPLSVQPKSGGTAEILVPEVLRDLNYGFVIVKEEAEEGIVRLDVSEIDLEKITGEANCTRLDLASLKALYESYPKPKLKQQYQTKAPTPQPLPATGEAMQAAIPQPPQAAGEVMEPPPSQPPQAAVGGNITGQQFETDDQGNPVLITLQTVRSGFYLIDVPIVEKT</sequence>
<name>A0A510PDR7_MICAE</name>
<dbReference type="RefSeq" id="WP_147069010.1">
    <property type="nucleotide sequence ID" value="NZ_BHVU01000019.1"/>
</dbReference>
<evidence type="ECO:0000313" key="3">
    <source>
        <dbReference type="Proteomes" id="UP000321223"/>
    </source>
</evidence>
<dbReference type="EMBL" id="BHVU01000019">
    <property type="protein sequence ID" value="GCA91915.1"/>
    <property type="molecule type" value="Genomic_DNA"/>
</dbReference>
<feature type="region of interest" description="Disordered" evidence="1">
    <location>
        <begin position="114"/>
        <end position="145"/>
    </location>
</feature>
<accession>A0A510PDR7</accession>
<proteinExistence type="predicted"/>